<accession>A0A0E9PVX7</accession>
<organism evidence="1">
    <name type="scientific">Anguilla anguilla</name>
    <name type="common">European freshwater eel</name>
    <name type="synonym">Muraena anguilla</name>
    <dbReference type="NCBI Taxonomy" id="7936"/>
    <lineage>
        <taxon>Eukaryota</taxon>
        <taxon>Metazoa</taxon>
        <taxon>Chordata</taxon>
        <taxon>Craniata</taxon>
        <taxon>Vertebrata</taxon>
        <taxon>Euteleostomi</taxon>
        <taxon>Actinopterygii</taxon>
        <taxon>Neopterygii</taxon>
        <taxon>Teleostei</taxon>
        <taxon>Anguilliformes</taxon>
        <taxon>Anguillidae</taxon>
        <taxon>Anguilla</taxon>
    </lineage>
</organism>
<dbReference type="EMBL" id="GBXM01099903">
    <property type="protein sequence ID" value="JAH08674.1"/>
    <property type="molecule type" value="Transcribed_RNA"/>
</dbReference>
<proteinExistence type="predicted"/>
<sequence length="47" mass="5332">MSRVGRFPSCRSSMLKSALQFTCNVSTCKKQSFAFAIDNLRFTTFAF</sequence>
<name>A0A0E9PVX7_ANGAN</name>
<protein>
    <submittedName>
        <fullName evidence="1">Uncharacterized protein</fullName>
    </submittedName>
</protein>
<reference evidence="1" key="2">
    <citation type="journal article" date="2015" name="Fish Shellfish Immunol.">
        <title>Early steps in the European eel (Anguilla anguilla)-Vibrio vulnificus interaction in the gills: Role of the RtxA13 toxin.</title>
        <authorList>
            <person name="Callol A."/>
            <person name="Pajuelo D."/>
            <person name="Ebbesson L."/>
            <person name="Teles M."/>
            <person name="MacKenzie S."/>
            <person name="Amaro C."/>
        </authorList>
    </citation>
    <scope>NUCLEOTIDE SEQUENCE</scope>
</reference>
<reference evidence="1" key="1">
    <citation type="submission" date="2014-11" db="EMBL/GenBank/DDBJ databases">
        <authorList>
            <person name="Amaro Gonzalez C."/>
        </authorList>
    </citation>
    <scope>NUCLEOTIDE SEQUENCE</scope>
</reference>
<evidence type="ECO:0000313" key="1">
    <source>
        <dbReference type="EMBL" id="JAH08674.1"/>
    </source>
</evidence>
<dbReference type="AlphaFoldDB" id="A0A0E9PVX7"/>